<dbReference type="EMBL" id="QMFY01000012">
    <property type="protein sequence ID" value="RAV99230.1"/>
    <property type="molecule type" value="Genomic_DNA"/>
</dbReference>
<evidence type="ECO:0008006" key="4">
    <source>
        <dbReference type="Google" id="ProtNLM"/>
    </source>
</evidence>
<dbReference type="RefSeq" id="WP_112748744.1">
    <property type="nucleotide sequence ID" value="NZ_QMFY01000012.1"/>
</dbReference>
<accession>A0A364XXU4</accession>
<dbReference type="Gene3D" id="2.60.40.1120">
    <property type="entry name" value="Carboxypeptidase-like, regulatory domain"/>
    <property type="match status" value="1"/>
</dbReference>
<gene>
    <name evidence="2" type="ORF">DQQ10_20235</name>
</gene>
<evidence type="ECO:0000313" key="3">
    <source>
        <dbReference type="Proteomes" id="UP000251889"/>
    </source>
</evidence>
<evidence type="ECO:0000256" key="1">
    <source>
        <dbReference type="SAM" id="SignalP"/>
    </source>
</evidence>
<dbReference type="AlphaFoldDB" id="A0A364XXU4"/>
<comment type="caution">
    <text evidence="2">The sequence shown here is derived from an EMBL/GenBank/DDBJ whole genome shotgun (WGS) entry which is preliminary data.</text>
</comment>
<protein>
    <recommendedName>
        <fullName evidence="4">Carboxypeptidase-like regulatory domain-containing protein</fullName>
    </recommendedName>
</protein>
<keyword evidence="3" id="KW-1185">Reference proteome</keyword>
<feature type="chain" id="PRO_5016949840" description="Carboxypeptidase-like regulatory domain-containing protein" evidence="1">
    <location>
        <begin position="21"/>
        <end position="120"/>
    </location>
</feature>
<dbReference type="Proteomes" id="UP000251889">
    <property type="component" value="Unassembled WGS sequence"/>
</dbReference>
<evidence type="ECO:0000313" key="2">
    <source>
        <dbReference type="EMBL" id="RAV99230.1"/>
    </source>
</evidence>
<dbReference type="OrthoDB" id="966159at2"/>
<reference evidence="2 3" key="1">
    <citation type="submission" date="2018-06" db="EMBL/GenBank/DDBJ databases">
        <title>Chryseolinea flavus sp. nov., a member of the phylum Bacteroidetes isolated from soil.</title>
        <authorList>
            <person name="Li Y."/>
            <person name="Wang J."/>
        </authorList>
    </citation>
    <scope>NUCLEOTIDE SEQUENCE [LARGE SCALE GENOMIC DNA]</scope>
    <source>
        <strain evidence="2 3">SDU1-6</strain>
    </source>
</reference>
<keyword evidence="1" id="KW-0732">Signal</keyword>
<dbReference type="InterPro" id="IPR008969">
    <property type="entry name" value="CarboxyPept-like_regulatory"/>
</dbReference>
<sequence>MKRVLSVFIPMLLLAAAAFGQDVPVSGFVNDENDKPVPGVNIIVKGTSHGTVTKQDGSYTIDVPKGQLTILFMLNGYKKFQQKFDAKNGLQYLLDVKLVADNPANVLLKSYGEMGELKPQ</sequence>
<name>A0A364XXU4_9BACT</name>
<feature type="signal peptide" evidence="1">
    <location>
        <begin position="1"/>
        <end position="20"/>
    </location>
</feature>
<proteinExistence type="predicted"/>
<organism evidence="2 3">
    <name type="scientific">Pseudochryseolinea flava</name>
    <dbReference type="NCBI Taxonomy" id="2059302"/>
    <lineage>
        <taxon>Bacteria</taxon>
        <taxon>Pseudomonadati</taxon>
        <taxon>Bacteroidota</taxon>
        <taxon>Cytophagia</taxon>
        <taxon>Cytophagales</taxon>
        <taxon>Fulvivirgaceae</taxon>
        <taxon>Pseudochryseolinea</taxon>
    </lineage>
</organism>
<dbReference type="SUPFAM" id="SSF49464">
    <property type="entry name" value="Carboxypeptidase regulatory domain-like"/>
    <property type="match status" value="1"/>
</dbReference>
<dbReference type="Pfam" id="PF13715">
    <property type="entry name" value="CarbopepD_reg_2"/>
    <property type="match status" value="1"/>
</dbReference>